<organism evidence="2 3">
    <name type="scientific">Alkalibaculum bacchi</name>
    <dbReference type="NCBI Taxonomy" id="645887"/>
    <lineage>
        <taxon>Bacteria</taxon>
        <taxon>Bacillati</taxon>
        <taxon>Bacillota</taxon>
        <taxon>Clostridia</taxon>
        <taxon>Eubacteriales</taxon>
        <taxon>Eubacteriaceae</taxon>
        <taxon>Alkalibaculum</taxon>
    </lineage>
</organism>
<dbReference type="RefSeq" id="WP_113920660.1">
    <property type="nucleotide sequence ID" value="NZ_QNRX01000008.1"/>
</dbReference>
<dbReference type="Proteomes" id="UP000253490">
    <property type="component" value="Unassembled WGS sequence"/>
</dbReference>
<evidence type="ECO:0000313" key="2">
    <source>
        <dbReference type="EMBL" id="RBP64513.1"/>
    </source>
</evidence>
<evidence type="ECO:0008006" key="4">
    <source>
        <dbReference type="Google" id="ProtNLM"/>
    </source>
</evidence>
<feature type="chain" id="PRO_5038752968" description="DUF4309 domain-containing protein" evidence="1">
    <location>
        <begin position="19"/>
        <end position="179"/>
    </location>
</feature>
<gene>
    <name evidence="2" type="ORF">DES36_108138</name>
</gene>
<accession>A0A366I6W6</accession>
<name>A0A366I6W6_9FIRM</name>
<dbReference type="EMBL" id="QNRX01000008">
    <property type="protein sequence ID" value="RBP64513.1"/>
    <property type="molecule type" value="Genomic_DNA"/>
</dbReference>
<reference evidence="2 3" key="1">
    <citation type="submission" date="2018-06" db="EMBL/GenBank/DDBJ databases">
        <title>Genomic Encyclopedia of Type Strains, Phase IV (KMG-IV): sequencing the most valuable type-strain genomes for metagenomic binning, comparative biology and taxonomic classification.</title>
        <authorList>
            <person name="Goeker M."/>
        </authorList>
    </citation>
    <scope>NUCLEOTIDE SEQUENCE [LARGE SCALE GENOMIC DNA]</scope>
    <source>
        <strain evidence="2 3">DSM 22112</strain>
    </source>
</reference>
<dbReference type="PROSITE" id="PS51257">
    <property type="entry name" value="PROKAR_LIPOPROTEIN"/>
    <property type="match status" value="1"/>
</dbReference>
<dbReference type="AlphaFoldDB" id="A0A366I6W6"/>
<feature type="signal peptide" evidence="1">
    <location>
        <begin position="1"/>
        <end position="18"/>
    </location>
</feature>
<proteinExistence type="predicted"/>
<keyword evidence="3" id="KW-1185">Reference proteome</keyword>
<keyword evidence="1" id="KW-0732">Signal</keyword>
<sequence length="179" mass="20239">MKEFILMLVLLCSFFMFGCSTGSEDAVNITDNKSTDIAVEENTIEQVQMPTKLSSTKTNLNTYFALIDRPLEELESLCGQADVKDVMYGGDFYYYDKLEIGFGVDGDIVTSIYIYEGELDNGIKVNMSLEEALKILQLSQADVEENEYGIILVFSKYHSYDAYLSFDEGKLQEILIKKS</sequence>
<comment type="caution">
    <text evidence="2">The sequence shown here is derived from an EMBL/GenBank/DDBJ whole genome shotgun (WGS) entry which is preliminary data.</text>
</comment>
<protein>
    <recommendedName>
        <fullName evidence="4">DUF4309 domain-containing protein</fullName>
    </recommendedName>
</protein>
<evidence type="ECO:0000256" key="1">
    <source>
        <dbReference type="SAM" id="SignalP"/>
    </source>
</evidence>
<evidence type="ECO:0000313" key="3">
    <source>
        <dbReference type="Proteomes" id="UP000253490"/>
    </source>
</evidence>